<evidence type="ECO:0000313" key="9">
    <source>
        <dbReference type="EMBL" id="SES05066.1"/>
    </source>
</evidence>
<keyword evidence="10" id="KW-1185">Reference proteome</keyword>
<dbReference type="Gene3D" id="1.10.3720.10">
    <property type="entry name" value="MetI-like"/>
    <property type="match status" value="1"/>
</dbReference>
<protein>
    <submittedName>
        <fullName evidence="9">Peptide/nickel transport system permease protein</fullName>
    </submittedName>
</protein>
<evidence type="ECO:0000259" key="8">
    <source>
        <dbReference type="PROSITE" id="PS50928"/>
    </source>
</evidence>
<dbReference type="GO" id="GO:0005886">
    <property type="term" value="C:plasma membrane"/>
    <property type="evidence" value="ECO:0007669"/>
    <property type="project" value="UniProtKB-SubCell"/>
</dbReference>
<accession>A0A1H9U6G1</accession>
<evidence type="ECO:0000313" key="10">
    <source>
        <dbReference type="Proteomes" id="UP000198815"/>
    </source>
</evidence>
<feature type="transmembrane region" description="Helical" evidence="7">
    <location>
        <begin position="126"/>
        <end position="147"/>
    </location>
</feature>
<dbReference type="InterPro" id="IPR050366">
    <property type="entry name" value="BP-dependent_transpt_permease"/>
</dbReference>
<reference evidence="9 10" key="1">
    <citation type="submission" date="2016-10" db="EMBL/GenBank/DDBJ databases">
        <authorList>
            <person name="de Groot N.N."/>
        </authorList>
    </citation>
    <scope>NUCLEOTIDE SEQUENCE [LARGE SCALE GENOMIC DNA]</scope>
    <source>
        <strain evidence="9 10">DSM 16859</strain>
    </source>
</reference>
<evidence type="ECO:0000256" key="3">
    <source>
        <dbReference type="ARBA" id="ARBA00022475"/>
    </source>
</evidence>
<evidence type="ECO:0000256" key="2">
    <source>
        <dbReference type="ARBA" id="ARBA00022448"/>
    </source>
</evidence>
<dbReference type="SUPFAM" id="SSF161098">
    <property type="entry name" value="MetI-like"/>
    <property type="match status" value="1"/>
</dbReference>
<evidence type="ECO:0000256" key="6">
    <source>
        <dbReference type="ARBA" id="ARBA00023136"/>
    </source>
</evidence>
<dbReference type="InterPro" id="IPR000515">
    <property type="entry name" value="MetI-like"/>
</dbReference>
<keyword evidence="3" id="KW-1003">Cell membrane</keyword>
<dbReference type="PROSITE" id="PS50928">
    <property type="entry name" value="ABC_TM1"/>
    <property type="match status" value="1"/>
</dbReference>
<proteinExistence type="inferred from homology"/>
<dbReference type="STRING" id="64702.SAMN05443377_1432"/>
<gene>
    <name evidence="9" type="ORF">SAMN05443377_1432</name>
</gene>
<dbReference type="PANTHER" id="PTHR43386:SF25">
    <property type="entry name" value="PEPTIDE ABC TRANSPORTER PERMEASE PROTEIN"/>
    <property type="match status" value="1"/>
</dbReference>
<feature type="domain" description="ABC transmembrane type-1" evidence="8">
    <location>
        <begin position="92"/>
        <end position="280"/>
    </location>
</feature>
<evidence type="ECO:0000256" key="7">
    <source>
        <dbReference type="RuleBase" id="RU363032"/>
    </source>
</evidence>
<keyword evidence="6 7" id="KW-0472">Membrane</keyword>
<dbReference type="AlphaFoldDB" id="A0A1H9U6G1"/>
<dbReference type="Proteomes" id="UP000198815">
    <property type="component" value="Unassembled WGS sequence"/>
</dbReference>
<dbReference type="Pfam" id="PF00528">
    <property type="entry name" value="BPD_transp_1"/>
    <property type="match status" value="1"/>
</dbReference>
<keyword evidence="5 7" id="KW-1133">Transmembrane helix</keyword>
<feature type="transmembrane region" description="Helical" evidence="7">
    <location>
        <begin position="95"/>
        <end position="119"/>
    </location>
</feature>
<feature type="transmembrane region" description="Helical" evidence="7">
    <location>
        <begin position="31"/>
        <end position="56"/>
    </location>
</feature>
<feature type="transmembrane region" description="Helical" evidence="7">
    <location>
        <begin position="153"/>
        <end position="170"/>
    </location>
</feature>
<comment type="similarity">
    <text evidence="7">Belongs to the binding-protein-dependent transport system permease family.</text>
</comment>
<dbReference type="GO" id="GO:0055085">
    <property type="term" value="P:transmembrane transport"/>
    <property type="evidence" value="ECO:0007669"/>
    <property type="project" value="InterPro"/>
</dbReference>
<comment type="subcellular location">
    <subcellularLocation>
        <location evidence="1 7">Cell membrane</location>
        <topology evidence="1 7">Multi-pass membrane protein</topology>
    </subcellularLocation>
</comment>
<feature type="transmembrane region" description="Helical" evidence="7">
    <location>
        <begin position="255"/>
        <end position="280"/>
    </location>
</feature>
<dbReference type="PANTHER" id="PTHR43386">
    <property type="entry name" value="OLIGOPEPTIDE TRANSPORT SYSTEM PERMEASE PROTEIN APPC"/>
    <property type="match status" value="1"/>
</dbReference>
<sequence>MSLSTGERPRTRTMRSWARARTGPGTARARWALLGFAAVIIASTLLGPLIAAALGLDGARTTAPAFSPPGEGMPLGTDKLGRDVTARLLTGGAELLGVAALSTLAAMLVGIALGLALALSHRLARWLMILIDTLVVLPSIITMMLLIYGLGGGLATIILVMTVVSAPFIARYTRTLTAQVAGSEYVLMARLAGDSAPRIAVREILPNLTGPLLTETGYRFIGSLYLVAAAGFLGLRPLDSGSDWATMVAEGLPGIALNPWASLAPALAIAAVTIPVNLLLDRSGTGAR</sequence>
<name>A0A1H9U6G1_9ACTN</name>
<organism evidence="9 10">
    <name type="scientific">Propionibacterium cyclohexanicum</name>
    <dbReference type="NCBI Taxonomy" id="64702"/>
    <lineage>
        <taxon>Bacteria</taxon>
        <taxon>Bacillati</taxon>
        <taxon>Actinomycetota</taxon>
        <taxon>Actinomycetes</taxon>
        <taxon>Propionibacteriales</taxon>
        <taxon>Propionibacteriaceae</taxon>
        <taxon>Propionibacterium</taxon>
    </lineage>
</organism>
<feature type="transmembrane region" description="Helical" evidence="7">
    <location>
        <begin position="217"/>
        <end position="235"/>
    </location>
</feature>
<keyword evidence="2 7" id="KW-0813">Transport</keyword>
<dbReference type="EMBL" id="FOGZ01000043">
    <property type="protein sequence ID" value="SES05066.1"/>
    <property type="molecule type" value="Genomic_DNA"/>
</dbReference>
<dbReference type="InterPro" id="IPR035906">
    <property type="entry name" value="MetI-like_sf"/>
</dbReference>
<dbReference type="CDD" id="cd06261">
    <property type="entry name" value="TM_PBP2"/>
    <property type="match status" value="1"/>
</dbReference>
<evidence type="ECO:0000256" key="5">
    <source>
        <dbReference type="ARBA" id="ARBA00022989"/>
    </source>
</evidence>
<evidence type="ECO:0000256" key="4">
    <source>
        <dbReference type="ARBA" id="ARBA00022692"/>
    </source>
</evidence>
<evidence type="ECO:0000256" key="1">
    <source>
        <dbReference type="ARBA" id="ARBA00004651"/>
    </source>
</evidence>
<keyword evidence="4 7" id="KW-0812">Transmembrane</keyword>